<evidence type="ECO:0000313" key="2">
    <source>
        <dbReference type="Proteomes" id="UP000234323"/>
    </source>
</evidence>
<organism evidence="1 2">
    <name type="scientific">Rhizophagus irregularis</name>
    <dbReference type="NCBI Taxonomy" id="588596"/>
    <lineage>
        <taxon>Eukaryota</taxon>
        <taxon>Fungi</taxon>
        <taxon>Fungi incertae sedis</taxon>
        <taxon>Mucoromycota</taxon>
        <taxon>Glomeromycotina</taxon>
        <taxon>Glomeromycetes</taxon>
        <taxon>Glomerales</taxon>
        <taxon>Glomeraceae</taxon>
        <taxon>Rhizophagus</taxon>
    </lineage>
</organism>
<evidence type="ECO:0000313" key="1">
    <source>
        <dbReference type="EMBL" id="PKY59959.1"/>
    </source>
</evidence>
<dbReference type="Proteomes" id="UP000234323">
    <property type="component" value="Unassembled WGS sequence"/>
</dbReference>
<dbReference type="EMBL" id="LLXI01003873">
    <property type="protein sequence ID" value="PKY59959.1"/>
    <property type="molecule type" value="Genomic_DNA"/>
</dbReference>
<gene>
    <name evidence="1" type="ORF">RhiirA4_516868</name>
</gene>
<name>A0A2I1HM62_9GLOM</name>
<keyword evidence="2" id="KW-1185">Reference proteome</keyword>
<proteinExistence type="predicted"/>
<dbReference type="AlphaFoldDB" id="A0A2I1HM62"/>
<sequence>MQIIPLRPVEEKVKKAIDHLIRNHEWTQDFVDYGKYKYTEKDVEDMLELYKYTESDMQNMVARKVEEQIKEREEREKVIAAKFKYTEKDMEEIVAKAIEDQVKEKELYKENVIKTAREIGSMMGVKLDHIDFSVSGVNKDRQTEALFQKIQKVNAKMRSRGDVSNQAMFRIKI</sequence>
<protein>
    <submittedName>
        <fullName evidence="1">Uncharacterized protein</fullName>
    </submittedName>
</protein>
<comment type="caution">
    <text evidence="1">The sequence shown here is derived from an EMBL/GenBank/DDBJ whole genome shotgun (WGS) entry which is preliminary data.</text>
</comment>
<reference evidence="1 2" key="1">
    <citation type="submission" date="2015-10" db="EMBL/GenBank/DDBJ databases">
        <title>Genome analyses suggest a sexual origin of heterokaryosis in a supposedly ancient asexual fungus.</title>
        <authorList>
            <person name="Ropars J."/>
            <person name="Sedzielewska K."/>
            <person name="Noel J."/>
            <person name="Charron P."/>
            <person name="Farinelli L."/>
            <person name="Marton T."/>
            <person name="Kruger M."/>
            <person name="Pelin A."/>
            <person name="Brachmann A."/>
            <person name="Corradi N."/>
        </authorList>
    </citation>
    <scope>NUCLEOTIDE SEQUENCE [LARGE SCALE GENOMIC DNA]</scope>
    <source>
        <strain evidence="1 2">A4</strain>
    </source>
</reference>
<accession>A0A2I1HM62</accession>